<evidence type="ECO:0000256" key="4">
    <source>
        <dbReference type="SAM" id="Coils"/>
    </source>
</evidence>
<feature type="compositionally biased region" description="Low complexity" evidence="5">
    <location>
        <begin position="99"/>
        <end position="123"/>
    </location>
</feature>
<dbReference type="PANTHER" id="PTHR11829">
    <property type="entry name" value="FORKHEAD BOX PROTEIN"/>
    <property type="match status" value="1"/>
</dbReference>
<accession>A0ABP0ZH35</accession>
<organism evidence="7 8">
    <name type="scientific">Lodderomyces beijingensis</name>
    <dbReference type="NCBI Taxonomy" id="1775926"/>
    <lineage>
        <taxon>Eukaryota</taxon>
        <taxon>Fungi</taxon>
        <taxon>Dikarya</taxon>
        <taxon>Ascomycota</taxon>
        <taxon>Saccharomycotina</taxon>
        <taxon>Pichiomycetes</taxon>
        <taxon>Debaryomycetaceae</taxon>
        <taxon>Candida/Lodderomyces clade</taxon>
        <taxon>Lodderomyces</taxon>
    </lineage>
</organism>
<evidence type="ECO:0000313" key="8">
    <source>
        <dbReference type="Proteomes" id="UP001497383"/>
    </source>
</evidence>
<dbReference type="RefSeq" id="XP_066827617.1">
    <property type="nucleotide sequence ID" value="XM_066976625.1"/>
</dbReference>
<evidence type="ECO:0000256" key="1">
    <source>
        <dbReference type="ARBA" id="ARBA00023125"/>
    </source>
</evidence>
<sequence>MSFSSERFSFRIPLSESTRYYPNVFSDPTASATPLKASNTTVTSQTPPSHSKRVTHSQIYDAFATPLKTAHLDPTVISNFDQNLMIRSSYLSPALSSPQQQQQRQQNQQDQHAVDSSLKSKSSSAKKPKNKPCESPAPPTTFNLYSEDKPPYSYATLIGISILSHPDKRLTLSHIYQWISDTFKFYRKEDVGWQNSIRHNLSLNKAFVKGEKSKDGKGHFWCIKPGYEEQFLKSRSVKRSSYHQVMDQINQATRINAANAAAKKAAEEAEAKAKADKEAQEAQEAQEAEARKAVAAAIEAAQAETRSAQIQKQNLLLSSPTYFKKRSLPYDEEQEHEEDITVLDPPMKKKFKSEQNSHEDNIDTAWQVLDNDRSIKLPPITSLPTLSSTPTQPRIILNDDFTSASPEKPLLAEKNLTYTSSFSCNSNFELSPLRTSETGPLLEPLTPANNSYRNTVSLAAIQHLSQSSHQHQSQQSQPPSQQSHQQQQQQQQQQQLLQPSSHQHQLQQPPQQQQQQQQQSQSSSSSSSSSSSHPSHIFLNKRTPKSIKMTPLRASGIRNTPSTNSIMKKLWNSPSYLDDFYFSPSLNASTSSQLMGHSSSTLFNLTTTPSAVVHSRPAYVTGALSHSKLSSVVSGGSNAAGLASYDDDDMILRNMNHHGLSIQSSPIVKKDFSQSRNGGIMTTNGHSDSIIQKLRNLEKQ</sequence>
<dbReference type="PROSITE" id="PS50039">
    <property type="entry name" value="FORK_HEAD_3"/>
    <property type="match status" value="1"/>
</dbReference>
<name>A0ABP0ZH35_9ASCO</name>
<dbReference type="Gene3D" id="1.10.10.10">
    <property type="entry name" value="Winged helix-like DNA-binding domain superfamily/Winged helix DNA-binding domain"/>
    <property type="match status" value="1"/>
</dbReference>
<dbReference type="Pfam" id="PF00250">
    <property type="entry name" value="Forkhead"/>
    <property type="match status" value="1"/>
</dbReference>
<feature type="compositionally biased region" description="Low complexity" evidence="5">
    <location>
        <begin position="464"/>
        <end position="536"/>
    </location>
</feature>
<evidence type="ECO:0000256" key="3">
    <source>
        <dbReference type="PROSITE-ProRule" id="PRU00089"/>
    </source>
</evidence>
<comment type="subcellular location">
    <subcellularLocation>
        <location evidence="3">Nucleus</location>
    </subcellularLocation>
</comment>
<dbReference type="SUPFAM" id="SSF46785">
    <property type="entry name" value="Winged helix' DNA-binding domain"/>
    <property type="match status" value="1"/>
</dbReference>
<dbReference type="EMBL" id="OZ022405">
    <property type="protein sequence ID" value="CAK9436121.1"/>
    <property type="molecule type" value="Genomic_DNA"/>
</dbReference>
<feature type="compositionally biased region" description="Polar residues" evidence="5">
    <location>
        <begin position="429"/>
        <end position="438"/>
    </location>
</feature>
<dbReference type="InterPro" id="IPR050211">
    <property type="entry name" value="FOX_domain-containing"/>
</dbReference>
<dbReference type="PRINTS" id="PR00053">
    <property type="entry name" value="FORKHEAD"/>
</dbReference>
<keyword evidence="8" id="KW-1185">Reference proteome</keyword>
<gene>
    <name evidence="7" type="ORF">LODBEIA_P06790</name>
</gene>
<feature type="region of interest" description="Disordered" evidence="5">
    <location>
        <begin position="29"/>
        <end position="55"/>
    </location>
</feature>
<keyword evidence="4" id="KW-0175">Coiled coil</keyword>
<evidence type="ECO:0000256" key="2">
    <source>
        <dbReference type="ARBA" id="ARBA00023242"/>
    </source>
</evidence>
<keyword evidence="1 3" id="KW-0238">DNA-binding</keyword>
<feature type="DNA-binding region" description="Fork-head" evidence="3">
    <location>
        <begin position="149"/>
        <end position="242"/>
    </location>
</feature>
<dbReference type="PROSITE" id="PS00658">
    <property type="entry name" value="FORK_HEAD_2"/>
    <property type="match status" value="1"/>
</dbReference>
<dbReference type="Proteomes" id="UP001497383">
    <property type="component" value="Chromosome 1"/>
</dbReference>
<dbReference type="GeneID" id="92205875"/>
<protein>
    <recommendedName>
        <fullName evidence="6">Fork-head domain-containing protein</fullName>
    </recommendedName>
</protein>
<dbReference type="InterPro" id="IPR030456">
    <property type="entry name" value="TF_fork_head_CS_2"/>
</dbReference>
<feature type="region of interest" description="Disordered" evidence="5">
    <location>
        <begin position="429"/>
        <end position="448"/>
    </location>
</feature>
<feature type="coiled-coil region" evidence="4">
    <location>
        <begin position="252"/>
        <end position="292"/>
    </location>
</feature>
<dbReference type="PANTHER" id="PTHR11829:SF343">
    <property type="entry name" value="FORK-HEAD DOMAIN-CONTAINING PROTEIN"/>
    <property type="match status" value="1"/>
</dbReference>
<evidence type="ECO:0000259" key="6">
    <source>
        <dbReference type="PROSITE" id="PS50039"/>
    </source>
</evidence>
<feature type="compositionally biased region" description="Polar residues" evidence="5">
    <location>
        <begin position="29"/>
        <end position="49"/>
    </location>
</feature>
<feature type="domain" description="Fork-head" evidence="6">
    <location>
        <begin position="149"/>
        <end position="242"/>
    </location>
</feature>
<reference evidence="7 8" key="1">
    <citation type="submission" date="2024-03" db="EMBL/GenBank/DDBJ databases">
        <authorList>
            <person name="Brejova B."/>
        </authorList>
    </citation>
    <scope>NUCLEOTIDE SEQUENCE [LARGE SCALE GENOMIC DNA]</scope>
    <source>
        <strain evidence="7 8">CBS 14171</strain>
    </source>
</reference>
<keyword evidence="2 3" id="KW-0539">Nucleus</keyword>
<feature type="region of interest" description="Disordered" evidence="5">
    <location>
        <begin position="464"/>
        <end position="547"/>
    </location>
</feature>
<evidence type="ECO:0000313" key="7">
    <source>
        <dbReference type="EMBL" id="CAK9436121.1"/>
    </source>
</evidence>
<dbReference type="InterPro" id="IPR001766">
    <property type="entry name" value="Fork_head_dom"/>
</dbReference>
<dbReference type="InterPro" id="IPR036390">
    <property type="entry name" value="WH_DNA-bd_sf"/>
</dbReference>
<dbReference type="InterPro" id="IPR036388">
    <property type="entry name" value="WH-like_DNA-bd_sf"/>
</dbReference>
<dbReference type="SMART" id="SM00339">
    <property type="entry name" value="FH"/>
    <property type="match status" value="1"/>
</dbReference>
<proteinExistence type="predicted"/>
<feature type="region of interest" description="Disordered" evidence="5">
    <location>
        <begin position="93"/>
        <end position="145"/>
    </location>
</feature>
<evidence type="ECO:0000256" key="5">
    <source>
        <dbReference type="SAM" id="MobiDB-lite"/>
    </source>
</evidence>